<dbReference type="InterPro" id="IPR011644">
    <property type="entry name" value="Heme_NO-bd"/>
</dbReference>
<dbReference type="GO" id="GO:0070482">
    <property type="term" value="P:response to oxygen levels"/>
    <property type="evidence" value="ECO:0007669"/>
    <property type="project" value="TreeGrafter"/>
</dbReference>
<organism evidence="9">
    <name type="scientific">Pongo abelii</name>
    <name type="common">Sumatran orangutan</name>
    <name type="synonym">Pongo pygmaeus abelii</name>
    <dbReference type="NCBI Taxonomy" id="9601"/>
    <lineage>
        <taxon>Eukaryota</taxon>
        <taxon>Metazoa</taxon>
        <taxon>Chordata</taxon>
        <taxon>Craniata</taxon>
        <taxon>Vertebrata</taxon>
        <taxon>Euteleostomi</taxon>
        <taxon>Mammalia</taxon>
        <taxon>Eutheria</taxon>
        <taxon>Euarchontoglires</taxon>
        <taxon>Primates</taxon>
        <taxon>Haplorrhini</taxon>
        <taxon>Catarrhini</taxon>
        <taxon>Hominidae</taxon>
        <taxon>Pongo</taxon>
    </lineage>
</organism>
<sequence>MFCTKLKDLKITGECPFSLLAPGQVPNESSEEAAGSSESCKATVPICQDIPEKNIQESLPQRKTSRSRVYLHTLAESICKLIFPEFERLNVALQRTLAKHKIKESRKSLEREDFEKIIAEQAVAAGVPVEVIKESLGEELFKICYEEDENILGVVGGTLKDFLNSFSTLLKQSSHCQEAGKRGRLEDASILCLDKEDDFLHVYYVLPKRTTSLILPGIIKAAAHVLYETEVEVSLMPPCFHNDCSEFVNQPYLLYSVHVKSTKPSLSPSKPQSSLVIPTSLFCKTFPFHFMFDKDMTILQFGNGIRRLMNRRDFQGRPNFEEYFEILTPKINQTFSGIMTMLNMQFVVRVRRWDNSVKKSSRVMDLKGQMIYIVESSAILFLGSPCVDRLEDFTGRGLYLSDIPIHNALRDVVLIG</sequence>
<dbReference type="PANTHER" id="PTHR45655">
    <property type="entry name" value="GUANYLATE CYCLASE SOLUBLE SUBUNIT BETA-2"/>
    <property type="match status" value="1"/>
</dbReference>
<accession>Q5RAN8</accession>
<evidence type="ECO:0000259" key="8">
    <source>
        <dbReference type="Pfam" id="PF07701"/>
    </source>
</evidence>
<feature type="domain" description="Haem NO binding associated" evidence="8">
    <location>
        <begin position="277"/>
        <end position="415"/>
    </location>
</feature>
<evidence type="ECO:0000256" key="1">
    <source>
        <dbReference type="ARBA" id="ARBA00001436"/>
    </source>
</evidence>
<dbReference type="Gene3D" id="3.30.450.260">
    <property type="entry name" value="Haem NO binding associated domain"/>
    <property type="match status" value="1"/>
</dbReference>
<dbReference type="GO" id="GO:0008074">
    <property type="term" value="C:guanylate cyclase complex, soluble"/>
    <property type="evidence" value="ECO:0007669"/>
    <property type="project" value="TreeGrafter"/>
</dbReference>
<dbReference type="PANTHER" id="PTHR45655:SF4">
    <property type="entry name" value="GUANYLATE CYCLASE SOLUBLE SUBUNIT ALPHA-1"/>
    <property type="match status" value="1"/>
</dbReference>
<protein>
    <recommendedName>
        <fullName evidence="2">guanylate cyclase</fullName>
        <ecNumber evidence="2">4.6.1.2</ecNumber>
    </recommendedName>
    <alternativeName>
        <fullName evidence="6">Guanylate cyclase soluble subunit alpha-3</fullName>
    </alternativeName>
</protein>
<feature type="domain" description="Heme NO-binding" evidence="7">
    <location>
        <begin position="91"/>
        <end position="234"/>
    </location>
</feature>
<dbReference type="SUPFAM" id="SSF111126">
    <property type="entry name" value="Ligand-binding domain in the NO signalling and Golgi transport"/>
    <property type="match status" value="1"/>
</dbReference>
<evidence type="ECO:0000256" key="3">
    <source>
        <dbReference type="ARBA" id="ARBA00022741"/>
    </source>
</evidence>
<keyword evidence="4" id="KW-0141">cGMP biosynthesis</keyword>
<dbReference type="InterPro" id="IPR038158">
    <property type="entry name" value="H-NOX_domain_sf"/>
</dbReference>
<dbReference type="EC" id="4.6.1.2" evidence="2"/>
<gene>
    <name evidence="9" type="primary">DKFZp469B1923</name>
</gene>
<dbReference type="GO" id="GO:0004383">
    <property type="term" value="F:guanylate cyclase activity"/>
    <property type="evidence" value="ECO:0007669"/>
    <property type="project" value="UniProtKB-EC"/>
</dbReference>
<evidence type="ECO:0000256" key="6">
    <source>
        <dbReference type="ARBA" id="ARBA00077123"/>
    </source>
</evidence>
<keyword evidence="3" id="KW-0547">Nucleotide-binding</keyword>
<dbReference type="Gene3D" id="3.90.1520.10">
    <property type="entry name" value="H-NOX domain"/>
    <property type="match status" value="1"/>
</dbReference>
<evidence type="ECO:0000256" key="5">
    <source>
        <dbReference type="ARBA" id="ARBA00062775"/>
    </source>
</evidence>
<evidence type="ECO:0000256" key="2">
    <source>
        <dbReference type="ARBA" id="ARBA00012202"/>
    </source>
</evidence>
<dbReference type="Pfam" id="PF07701">
    <property type="entry name" value="HNOBA"/>
    <property type="match status" value="1"/>
</dbReference>
<dbReference type="InterPro" id="IPR024096">
    <property type="entry name" value="NO_sig/Golgi_transp_ligand-bd"/>
</dbReference>
<dbReference type="InterPro" id="IPR011645">
    <property type="entry name" value="HNOB_dom_associated"/>
</dbReference>
<dbReference type="GO" id="GO:0000166">
    <property type="term" value="F:nucleotide binding"/>
    <property type="evidence" value="ECO:0007669"/>
    <property type="project" value="UniProtKB-KW"/>
</dbReference>
<dbReference type="FunFam" id="3.90.1520.10:FF:000002">
    <property type="entry name" value="Guanylate cyclase soluble subunit alpha-3 isoform A"/>
    <property type="match status" value="1"/>
</dbReference>
<dbReference type="FunFam" id="3.30.450.260:FF:000002">
    <property type="entry name" value="guanylate cyclase soluble subunit alpha-2"/>
    <property type="match status" value="1"/>
</dbReference>
<comment type="subunit">
    <text evidence="5">The active enzyme is formed by a heterodimer of an alpha and a beta subunit. Heterodimer with GUCY1B1.</text>
</comment>
<dbReference type="EMBL" id="CR858977">
    <property type="protein sequence ID" value="CAH91172.1"/>
    <property type="molecule type" value="mRNA"/>
</dbReference>
<name>Q5RAN8_PONAB</name>
<dbReference type="GO" id="GO:0020037">
    <property type="term" value="F:heme binding"/>
    <property type="evidence" value="ECO:0007669"/>
    <property type="project" value="InterPro"/>
</dbReference>
<dbReference type="OrthoDB" id="6127067at2759"/>
<dbReference type="InterPro" id="IPR042463">
    <property type="entry name" value="HNOB_dom_associated_sf"/>
</dbReference>
<reference evidence="9" key="1">
    <citation type="submission" date="2004-11" db="EMBL/GenBank/DDBJ databases">
        <authorList>
            <consortium name="The German cDNA Consortium"/>
            <person name="Ansorge W."/>
            <person name="Krieger S."/>
            <person name="Regiert T."/>
            <person name="Rittmueller C."/>
            <person name="Schwager B."/>
            <person name="Mewes H.W."/>
            <person name="Weil B."/>
            <person name="Amid C."/>
            <person name="Osanger A."/>
            <person name="Fobo G."/>
            <person name="Han M."/>
            <person name="Wiemann S."/>
        </authorList>
    </citation>
    <scope>NUCLEOTIDE SEQUENCE</scope>
    <source>
        <tissue evidence="9">Kidney</tissue>
    </source>
</reference>
<dbReference type="Pfam" id="PF07700">
    <property type="entry name" value="HNOB"/>
    <property type="match status" value="1"/>
</dbReference>
<evidence type="ECO:0000259" key="7">
    <source>
        <dbReference type="Pfam" id="PF07700"/>
    </source>
</evidence>
<evidence type="ECO:0000256" key="4">
    <source>
        <dbReference type="ARBA" id="ARBA00023293"/>
    </source>
</evidence>
<dbReference type="GO" id="GO:0019934">
    <property type="term" value="P:cGMP-mediated signaling"/>
    <property type="evidence" value="ECO:0007669"/>
    <property type="project" value="TreeGrafter"/>
</dbReference>
<dbReference type="AlphaFoldDB" id="Q5RAN8"/>
<proteinExistence type="evidence at transcript level"/>
<comment type="catalytic activity">
    <reaction evidence="1">
        <text>GTP = 3',5'-cyclic GMP + diphosphate</text>
        <dbReference type="Rhea" id="RHEA:13665"/>
        <dbReference type="ChEBI" id="CHEBI:33019"/>
        <dbReference type="ChEBI" id="CHEBI:37565"/>
        <dbReference type="ChEBI" id="CHEBI:57746"/>
        <dbReference type="EC" id="4.6.1.2"/>
    </reaction>
</comment>
<evidence type="ECO:0000313" key="9">
    <source>
        <dbReference type="EMBL" id="CAH91172.1"/>
    </source>
</evidence>
<dbReference type="KEGG" id="pon:100172608"/>